<name>A0ABU2DSL5_9MICC</name>
<dbReference type="SUPFAM" id="SSF51261">
    <property type="entry name" value="Duplicated hybrid motif"/>
    <property type="match status" value="1"/>
</dbReference>
<dbReference type="InterPro" id="IPR050570">
    <property type="entry name" value="Cell_wall_metabolism_enzyme"/>
</dbReference>
<dbReference type="EC" id="3.4.-.-" evidence="4"/>
<dbReference type="GO" id="GO:0016787">
    <property type="term" value="F:hydrolase activity"/>
    <property type="evidence" value="ECO:0007669"/>
    <property type="project" value="UniProtKB-KW"/>
</dbReference>
<reference evidence="4 5" key="1">
    <citation type="submission" date="2023-09" db="EMBL/GenBank/DDBJ databases">
        <title>Description of three actinobacteria isolated from air of manufacturing shop in a pharmaceutical factory.</title>
        <authorList>
            <person name="Zhang D.-F."/>
        </authorList>
    </citation>
    <scope>NUCLEOTIDE SEQUENCE [LARGE SCALE GENOMIC DNA]</scope>
    <source>
        <strain evidence="4 5">LY-0111</strain>
    </source>
</reference>
<keyword evidence="2" id="KW-1133">Transmembrane helix</keyword>
<feature type="transmembrane region" description="Helical" evidence="2">
    <location>
        <begin position="12"/>
        <end position="31"/>
    </location>
</feature>
<evidence type="ECO:0000256" key="2">
    <source>
        <dbReference type="SAM" id="Phobius"/>
    </source>
</evidence>
<feature type="domain" description="M23ase beta-sheet core" evidence="3">
    <location>
        <begin position="173"/>
        <end position="239"/>
    </location>
</feature>
<keyword evidence="2" id="KW-0812">Transmembrane</keyword>
<dbReference type="PANTHER" id="PTHR21666:SF270">
    <property type="entry name" value="MUREIN HYDROLASE ACTIVATOR ENVC"/>
    <property type="match status" value="1"/>
</dbReference>
<organism evidence="4 5">
    <name type="scientific">Nesterenkonia aerolata</name>
    <dbReference type="NCBI Taxonomy" id="3074079"/>
    <lineage>
        <taxon>Bacteria</taxon>
        <taxon>Bacillati</taxon>
        <taxon>Actinomycetota</taxon>
        <taxon>Actinomycetes</taxon>
        <taxon>Micrococcales</taxon>
        <taxon>Micrococcaceae</taxon>
        <taxon>Nesterenkonia</taxon>
    </lineage>
</organism>
<feature type="region of interest" description="Disordered" evidence="1">
    <location>
        <begin position="280"/>
        <end position="299"/>
    </location>
</feature>
<comment type="caution">
    <text evidence="4">The sequence shown here is derived from an EMBL/GenBank/DDBJ whole genome shotgun (WGS) entry which is preliminary data.</text>
</comment>
<evidence type="ECO:0000313" key="4">
    <source>
        <dbReference type="EMBL" id="MDR8019494.1"/>
    </source>
</evidence>
<keyword evidence="4" id="KW-0378">Hydrolase</keyword>
<dbReference type="InterPro" id="IPR016047">
    <property type="entry name" value="M23ase_b-sheet_dom"/>
</dbReference>
<dbReference type="CDD" id="cd12797">
    <property type="entry name" value="M23_peptidase"/>
    <property type="match status" value="1"/>
</dbReference>
<evidence type="ECO:0000259" key="3">
    <source>
        <dbReference type="Pfam" id="PF01551"/>
    </source>
</evidence>
<dbReference type="EMBL" id="JAVKGR010000008">
    <property type="protein sequence ID" value="MDR8019494.1"/>
    <property type="molecule type" value="Genomic_DNA"/>
</dbReference>
<proteinExistence type="predicted"/>
<dbReference type="RefSeq" id="WP_310548484.1">
    <property type="nucleotide sequence ID" value="NZ_JAVKGR010000008.1"/>
</dbReference>
<dbReference type="Gene3D" id="2.70.70.10">
    <property type="entry name" value="Glucose Permease (Domain IIA)"/>
    <property type="match status" value="1"/>
</dbReference>
<keyword evidence="5" id="KW-1185">Reference proteome</keyword>
<dbReference type="PANTHER" id="PTHR21666">
    <property type="entry name" value="PEPTIDASE-RELATED"/>
    <property type="match status" value="1"/>
</dbReference>
<accession>A0ABU2DSL5</accession>
<dbReference type="InterPro" id="IPR011055">
    <property type="entry name" value="Dup_hybrid_motif"/>
</dbReference>
<protein>
    <submittedName>
        <fullName evidence="4">M23 family metallopeptidase</fullName>
        <ecNumber evidence="4">3.4.-.-</ecNumber>
    </submittedName>
</protein>
<feature type="transmembrane region" description="Helical" evidence="2">
    <location>
        <begin position="37"/>
        <end position="57"/>
    </location>
</feature>
<sequence>MRRMIAGLRPLWCLLLVLVATVIIGDLAGLIPAPESIWWVPGVVAVGAVSGAGLQIAPRAKPHSLQLMSCPVRGEWTSLNTPGQRLPSHGTRTLGQWCAVDVLKPTTESTPPLLHHRLRASAPEDYESFGEPVHAMATGTVIRRRHRARDHRARNTWVSRLLMVTVEGLLRTLAGPSALLGNHVVVDHGDGTVAVYAHLQRNSVLPETGARLRVGGVLGRVGNSGNSSEPHLHVQLMDRTRLSTAAGLKLAWHDVILTDELDARLAEFIAEPERSAIKDMPPMGEIFTTPWAEEPGRRE</sequence>
<evidence type="ECO:0000256" key="1">
    <source>
        <dbReference type="SAM" id="MobiDB-lite"/>
    </source>
</evidence>
<dbReference type="Proteomes" id="UP001251870">
    <property type="component" value="Unassembled WGS sequence"/>
</dbReference>
<evidence type="ECO:0000313" key="5">
    <source>
        <dbReference type="Proteomes" id="UP001251870"/>
    </source>
</evidence>
<gene>
    <name evidence="4" type="ORF">RIL96_07940</name>
</gene>
<keyword evidence="2" id="KW-0472">Membrane</keyword>
<dbReference type="Pfam" id="PF01551">
    <property type="entry name" value="Peptidase_M23"/>
    <property type="match status" value="1"/>
</dbReference>